<sequence length="290" mass="30043">MTAPVVLAPVVLAAGLAWLLLFRPEPPGRAGQREEPPAAATADPAGRTPSLTLAEIRLPAPPSTDAPPIPGVRAKPEPTGALASRAAGERTEEWAEESAPEPPRRTAPEGGGDAVGEAVLRAVAAGEGPDVTLLWPRAVADRRRLAGHLLRCGGLAVALMAGGRLWRLDDPAGRPWNWAGAGAGAGFSPLLRRADGHAAEAGEGLAARIRRHHGLPGGLRGGALVTLVSRAYDRRLLGGLARLIPQGRPVSGQVTAAYALEGERLFLTDIRVDGRPLTSRIALGRIGRCG</sequence>
<dbReference type="EMBL" id="FNBW01000007">
    <property type="protein sequence ID" value="SDF87170.1"/>
    <property type="molecule type" value="Genomic_DNA"/>
</dbReference>
<feature type="compositionally biased region" description="Pro residues" evidence="1">
    <location>
        <begin position="59"/>
        <end position="70"/>
    </location>
</feature>
<organism evidence="2 3">
    <name type="scientific">Thalassobaculum litoreum DSM 18839</name>
    <dbReference type="NCBI Taxonomy" id="1123362"/>
    <lineage>
        <taxon>Bacteria</taxon>
        <taxon>Pseudomonadati</taxon>
        <taxon>Pseudomonadota</taxon>
        <taxon>Alphaproteobacteria</taxon>
        <taxon>Rhodospirillales</taxon>
        <taxon>Thalassobaculaceae</taxon>
        <taxon>Thalassobaculum</taxon>
    </lineage>
</organism>
<evidence type="ECO:0000256" key="1">
    <source>
        <dbReference type="SAM" id="MobiDB-lite"/>
    </source>
</evidence>
<evidence type="ECO:0000313" key="2">
    <source>
        <dbReference type="EMBL" id="SDF87170.1"/>
    </source>
</evidence>
<dbReference type="RefSeq" id="WP_139189309.1">
    <property type="nucleotide sequence ID" value="NZ_FNBW01000007.1"/>
</dbReference>
<dbReference type="AlphaFoldDB" id="A0A8G2EWM4"/>
<protein>
    <submittedName>
        <fullName evidence="2">Uncharacterized protein</fullName>
    </submittedName>
</protein>
<comment type="caution">
    <text evidence="2">The sequence shown here is derived from an EMBL/GenBank/DDBJ whole genome shotgun (WGS) entry which is preliminary data.</text>
</comment>
<evidence type="ECO:0000313" key="3">
    <source>
        <dbReference type="Proteomes" id="UP000198615"/>
    </source>
</evidence>
<reference evidence="2 3" key="1">
    <citation type="submission" date="2016-10" db="EMBL/GenBank/DDBJ databases">
        <authorList>
            <person name="Varghese N."/>
            <person name="Submissions S."/>
        </authorList>
    </citation>
    <scope>NUCLEOTIDE SEQUENCE [LARGE SCALE GENOMIC DNA]</scope>
    <source>
        <strain evidence="2 3">DSM 18839</strain>
    </source>
</reference>
<name>A0A8G2EWM4_9PROT</name>
<feature type="region of interest" description="Disordered" evidence="1">
    <location>
        <begin position="28"/>
        <end position="112"/>
    </location>
</feature>
<keyword evidence="3" id="KW-1185">Reference proteome</keyword>
<gene>
    <name evidence="2" type="ORF">SAMN05660686_02630</name>
</gene>
<proteinExistence type="predicted"/>
<dbReference type="Proteomes" id="UP000198615">
    <property type="component" value="Unassembled WGS sequence"/>
</dbReference>
<accession>A0A8G2EWM4</accession>